<dbReference type="SMART" id="SM00530">
    <property type="entry name" value="HTH_XRE"/>
    <property type="match status" value="1"/>
</dbReference>
<dbReference type="InterPro" id="IPR001387">
    <property type="entry name" value="Cro/C1-type_HTH"/>
</dbReference>
<dbReference type="InterPro" id="IPR010982">
    <property type="entry name" value="Lambda_DNA-bd_dom_sf"/>
</dbReference>
<dbReference type="InterPro" id="IPR024747">
    <property type="entry name" value="Pyridox_Oxase-rel"/>
</dbReference>
<dbReference type="PANTHER" id="PTHR46797:SF1">
    <property type="entry name" value="METHYLPHOSPHONATE SYNTHASE"/>
    <property type="match status" value="1"/>
</dbReference>
<dbReference type="SUPFAM" id="SSF47413">
    <property type="entry name" value="lambda repressor-like DNA-binding domains"/>
    <property type="match status" value="1"/>
</dbReference>
<dbReference type="InterPro" id="IPR050807">
    <property type="entry name" value="TransReg_Diox_bact_type"/>
</dbReference>
<dbReference type="Gene3D" id="1.10.260.40">
    <property type="entry name" value="lambda repressor-like DNA-binding domains"/>
    <property type="match status" value="1"/>
</dbReference>
<dbReference type="CDD" id="cd00093">
    <property type="entry name" value="HTH_XRE"/>
    <property type="match status" value="1"/>
</dbReference>
<accession>A0ABW4SMP5</accession>
<organism evidence="3 4">
    <name type="scientific">Nonomuraea mangrovi</name>
    <dbReference type="NCBI Taxonomy" id="2316207"/>
    <lineage>
        <taxon>Bacteria</taxon>
        <taxon>Bacillati</taxon>
        <taxon>Actinomycetota</taxon>
        <taxon>Actinomycetes</taxon>
        <taxon>Streptosporangiales</taxon>
        <taxon>Streptosporangiaceae</taxon>
        <taxon>Nonomuraea</taxon>
    </lineage>
</organism>
<dbReference type="RefSeq" id="WP_379568162.1">
    <property type="nucleotide sequence ID" value="NZ_JBHUFV010000003.1"/>
</dbReference>
<dbReference type="Pfam" id="PF01381">
    <property type="entry name" value="HTH_3"/>
    <property type="match status" value="1"/>
</dbReference>
<dbReference type="EMBL" id="JBHUFV010000003">
    <property type="protein sequence ID" value="MFD1930085.1"/>
    <property type="molecule type" value="Genomic_DNA"/>
</dbReference>
<evidence type="ECO:0000256" key="1">
    <source>
        <dbReference type="ARBA" id="ARBA00023125"/>
    </source>
</evidence>
<dbReference type="InterPro" id="IPR012349">
    <property type="entry name" value="Split_barrel_FMN-bd"/>
</dbReference>
<protein>
    <submittedName>
        <fullName evidence="3">Helix-turn-helix domain-containing protein</fullName>
    </submittedName>
</protein>
<proteinExistence type="predicted"/>
<dbReference type="Proteomes" id="UP001597368">
    <property type="component" value="Unassembled WGS sequence"/>
</dbReference>
<gene>
    <name evidence="3" type="ORF">ACFSKW_01200</name>
</gene>
<dbReference type="PANTHER" id="PTHR46797">
    <property type="entry name" value="HTH-TYPE TRANSCRIPTIONAL REGULATOR"/>
    <property type="match status" value="1"/>
</dbReference>
<evidence type="ECO:0000313" key="4">
    <source>
        <dbReference type="Proteomes" id="UP001597368"/>
    </source>
</evidence>
<feature type="domain" description="HTH cro/C1-type" evidence="2">
    <location>
        <begin position="9"/>
        <end position="63"/>
    </location>
</feature>
<dbReference type="SUPFAM" id="SSF50475">
    <property type="entry name" value="FMN-binding split barrel"/>
    <property type="match status" value="1"/>
</dbReference>
<dbReference type="PROSITE" id="PS50943">
    <property type="entry name" value="HTH_CROC1"/>
    <property type="match status" value="1"/>
</dbReference>
<comment type="caution">
    <text evidence="3">The sequence shown here is derived from an EMBL/GenBank/DDBJ whole genome shotgun (WGS) entry which is preliminary data.</text>
</comment>
<keyword evidence="1" id="KW-0238">DNA-binding</keyword>
<dbReference type="Gene3D" id="2.30.110.10">
    <property type="entry name" value="Electron Transport, Fmn-binding Protein, Chain A"/>
    <property type="match status" value="1"/>
</dbReference>
<reference evidence="4" key="1">
    <citation type="journal article" date="2019" name="Int. J. Syst. Evol. Microbiol.">
        <title>The Global Catalogue of Microorganisms (GCM) 10K type strain sequencing project: providing services to taxonomists for standard genome sequencing and annotation.</title>
        <authorList>
            <consortium name="The Broad Institute Genomics Platform"/>
            <consortium name="The Broad Institute Genome Sequencing Center for Infectious Disease"/>
            <person name="Wu L."/>
            <person name="Ma J."/>
        </authorList>
    </citation>
    <scope>NUCLEOTIDE SEQUENCE [LARGE SCALE GENOMIC DNA]</scope>
    <source>
        <strain evidence="4">ICMP 6774ER</strain>
    </source>
</reference>
<dbReference type="Pfam" id="PF12900">
    <property type="entry name" value="Pyridox_ox_2"/>
    <property type="match status" value="1"/>
</dbReference>
<sequence length="209" mass="22885">MTSDLGRRVRYHRERLGLTTDEVAERAKLAPGYLRLLEEQVAAPGMETLLRLADALGTTARDLLGERFDQPQGGAPPSAAPRLETLSREECIRLIAPGGVGRVAFDGLRGPTVVPVNYRMDEGTIVFRTAYGGPMDEDLRTGIEGVERKVGFEVDRIDEATREGWSVLVQGPAHHDTTGPDVRPWAGGDRTLYVRIVPTQITGRRIVAS</sequence>
<evidence type="ECO:0000313" key="3">
    <source>
        <dbReference type="EMBL" id="MFD1930085.1"/>
    </source>
</evidence>
<evidence type="ECO:0000259" key="2">
    <source>
        <dbReference type="PROSITE" id="PS50943"/>
    </source>
</evidence>
<keyword evidence="4" id="KW-1185">Reference proteome</keyword>
<name>A0ABW4SMP5_9ACTN</name>